<dbReference type="InterPro" id="IPR050904">
    <property type="entry name" value="Adhesion/Biosynth-related"/>
</dbReference>
<gene>
    <name evidence="3" type="ORF">CHU93_01880</name>
</gene>
<dbReference type="PROSITE" id="PS50213">
    <property type="entry name" value="FAS1"/>
    <property type="match status" value="1"/>
</dbReference>
<dbReference type="SMART" id="SM00554">
    <property type="entry name" value="FAS1"/>
    <property type="match status" value="1"/>
</dbReference>
<dbReference type="PANTHER" id="PTHR10900">
    <property type="entry name" value="PERIOSTIN-RELATED"/>
    <property type="match status" value="1"/>
</dbReference>
<evidence type="ECO:0000313" key="4">
    <source>
        <dbReference type="Proteomes" id="UP000216991"/>
    </source>
</evidence>
<dbReference type="Gene3D" id="2.30.180.10">
    <property type="entry name" value="FAS1 domain"/>
    <property type="match status" value="1"/>
</dbReference>
<sequence length="182" mass="18394">MRSTSALRAALFAIAAAGLAPVVAQPIVGGAPMLPSRDIIDNAVNSADHTTLVAAVKAAGLVDTLKGKGPFTVFAPTNAAFAKLPAGTVDNLLKPENKATLTAVLTYHVVPGRLSAADIMAAIKAGGGKAELTTVQGGKLSASMMGSMIMLRDAKGGMSHVRQGDVFQSNGVIHVVDAVVLP</sequence>
<dbReference type="FunFam" id="2.30.180.10:FF:000019">
    <property type="entry name" value="Cell surface lipoprotein"/>
    <property type="match status" value="1"/>
</dbReference>
<dbReference type="InterPro" id="IPR036378">
    <property type="entry name" value="FAS1_dom_sf"/>
</dbReference>
<dbReference type="AlphaFoldDB" id="A0A255Z0X0"/>
<proteinExistence type="predicted"/>
<name>A0A255Z0X0_9SPHN</name>
<dbReference type="OrthoDB" id="9800666at2"/>
<dbReference type="RefSeq" id="WP_086115442.1">
    <property type="nucleotide sequence ID" value="NZ_NOXT01000060.1"/>
</dbReference>
<reference evidence="3 4" key="1">
    <citation type="submission" date="2017-07" db="EMBL/GenBank/DDBJ databases">
        <title>Sandarakinorhabdus cyanobacteriorum sp. nov., a novel bacterium isolated from cyanobacterial aggregates in a eutrophic lake.</title>
        <authorList>
            <person name="Cai H."/>
        </authorList>
    </citation>
    <scope>NUCLEOTIDE SEQUENCE [LARGE SCALE GENOMIC DNA]</scope>
    <source>
        <strain evidence="3 4">TH057</strain>
    </source>
</reference>
<dbReference type="Pfam" id="PF02469">
    <property type="entry name" value="Fasciclin"/>
    <property type="match status" value="1"/>
</dbReference>
<comment type="caution">
    <text evidence="3">The sequence shown here is derived from an EMBL/GenBank/DDBJ whole genome shotgun (WGS) entry which is preliminary data.</text>
</comment>
<dbReference type="Proteomes" id="UP000216991">
    <property type="component" value="Unassembled WGS sequence"/>
</dbReference>
<keyword evidence="1" id="KW-0732">Signal</keyword>
<evidence type="ECO:0000259" key="2">
    <source>
        <dbReference type="PROSITE" id="PS50213"/>
    </source>
</evidence>
<dbReference type="SUPFAM" id="SSF82153">
    <property type="entry name" value="FAS1 domain"/>
    <property type="match status" value="1"/>
</dbReference>
<dbReference type="EMBL" id="NOXT01000060">
    <property type="protein sequence ID" value="OYQ35147.1"/>
    <property type="molecule type" value="Genomic_DNA"/>
</dbReference>
<evidence type="ECO:0000256" key="1">
    <source>
        <dbReference type="SAM" id="SignalP"/>
    </source>
</evidence>
<evidence type="ECO:0000313" key="3">
    <source>
        <dbReference type="EMBL" id="OYQ35147.1"/>
    </source>
</evidence>
<accession>A0A255Z0X0</accession>
<dbReference type="InterPro" id="IPR000782">
    <property type="entry name" value="FAS1_domain"/>
</dbReference>
<protein>
    <submittedName>
        <fullName evidence="3">Fasciclin</fullName>
    </submittedName>
</protein>
<feature type="chain" id="PRO_5012084252" evidence="1">
    <location>
        <begin position="25"/>
        <end position="182"/>
    </location>
</feature>
<feature type="signal peptide" evidence="1">
    <location>
        <begin position="1"/>
        <end position="24"/>
    </location>
</feature>
<keyword evidence="4" id="KW-1185">Reference proteome</keyword>
<feature type="domain" description="FAS1" evidence="2">
    <location>
        <begin position="36"/>
        <end position="180"/>
    </location>
</feature>
<dbReference type="GO" id="GO:0005615">
    <property type="term" value="C:extracellular space"/>
    <property type="evidence" value="ECO:0007669"/>
    <property type="project" value="TreeGrafter"/>
</dbReference>
<organism evidence="3 4">
    <name type="scientific">Sandarakinorhabdus cyanobacteriorum</name>
    <dbReference type="NCBI Taxonomy" id="1981098"/>
    <lineage>
        <taxon>Bacteria</taxon>
        <taxon>Pseudomonadati</taxon>
        <taxon>Pseudomonadota</taxon>
        <taxon>Alphaproteobacteria</taxon>
        <taxon>Sphingomonadales</taxon>
        <taxon>Sphingosinicellaceae</taxon>
        <taxon>Sandarakinorhabdus</taxon>
    </lineage>
</organism>
<dbReference type="PANTHER" id="PTHR10900:SF77">
    <property type="entry name" value="FI19380P1"/>
    <property type="match status" value="1"/>
</dbReference>